<reference key="2">
    <citation type="journal article" date="2011" name="MBio">
        <title>Genome variation in Cryptococcus gattii, an emerging pathogen of immunocompetent hosts.</title>
        <authorList>
            <person name="D'Souza C.A."/>
            <person name="Kronstad J.W."/>
            <person name="Taylor G."/>
            <person name="Warren R."/>
            <person name="Yuen M."/>
            <person name="Hu G."/>
            <person name="Jung W.H."/>
            <person name="Sham A."/>
            <person name="Kidd S.E."/>
            <person name="Tangen K."/>
            <person name="Lee N."/>
            <person name="Zeilmaker T."/>
            <person name="Sawkins J."/>
            <person name="McVicker G."/>
            <person name="Shah S."/>
            <person name="Gnerre S."/>
            <person name="Griggs A."/>
            <person name="Zeng Q."/>
            <person name="Bartlett K."/>
            <person name="Li W."/>
            <person name="Wang X."/>
            <person name="Heitman J."/>
            <person name="Stajich J.E."/>
            <person name="Fraser J.A."/>
            <person name="Meyer W."/>
            <person name="Carter D."/>
            <person name="Schein J."/>
            <person name="Krzywinski M."/>
            <person name="Kwong-Chung K.J."/>
            <person name="Varma A."/>
            <person name="Wang J."/>
            <person name="Brunham R."/>
            <person name="Fyfe M."/>
            <person name="Ouellette B.F.F."/>
            <person name="Siddiqui A."/>
            <person name="Marra M."/>
            <person name="Jones S."/>
            <person name="Holt R."/>
            <person name="Birren B.W."/>
            <person name="Galagan J.E."/>
            <person name="Cuomo C.A."/>
        </authorList>
    </citation>
    <scope>NUCLEOTIDE SEQUENCE</scope>
    <source>
        <strain>WM276</strain>
    </source>
</reference>
<gene>
    <name evidence="1" type="ordered locus">CGB_C4190C</name>
</gene>
<dbReference type="OrthoDB" id="2578259at2759"/>
<protein>
    <submittedName>
        <fullName evidence="1">Uncharacterized protein</fullName>
    </submittedName>
</protein>
<dbReference type="KEGG" id="cgi:CGB_C4190C"/>
<organism evidence="1 2">
    <name type="scientific">Cryptococcus gattii serotype B (strain WM276 / ATCC MYA-4071)</name>
    <name type="common">Filobasidiella gattii</name>
    <name type="synonym">Cryptococcus bacillisporus</name>
    <dbReference type="NCBI Taxonomy" id="367775"/>
    <lineage>
        <taxon>Eukaryota</taxon>
        <taxon>Fungi</taxon>
        <taxon>Dikarya</taxon>
        <taxon>Basidiomycota</taxon>
        <taxon>Agaricomycotina</taxon>
        <taxon>Tremellomycetes</taxon>
        <taxon>Tremellales</taxon>
        <taxon>Cryptococcaceae</taxon>
        <taxon>Cryptococcus</taxon>
        <taxon>Cryptococcus gattii species complex</taxon>
    </lineage>
</organism>
<dbReference type="EMBL" id="CP000288">
    <property type="protein sequence ID" value="ADV21046.1"/>
    <property type="molecule type" value="Genomic_DNA"/>
</dbReference>
<dbReference type="RefSeq" id="XP_003192833.1">
    <property type="nucleotide sequence ID" value="XM_003192785.1"/>
</dbReference>
<dbReference type="GeneID" id="10187472"/>
<proteinExistence type="predicted"/>
<dbReference type="AlphaFoldDB" id="E6R3D4"/>
<keyword evidence="2" id="KW-1185">Reference proteome</keyword>
<dbReference type="Proteomes" id="UP000007805">
    <property type="component" value="Chromosome C"/>
</dbReference>
<sequence length="154" mass="17919">MLEWLEDVFDPYIRSLARRGRDPDSFFSMPLDVDFFTHLKHAYHQQLDDFQIGSGGQKLLKGMLYLWHQRSWAQVATPRQIRSVWRKSSLWPFNKQVMDVDPHTPSAQHAAEAPLTPYSLRILYSNHCAVRQGKLIDAREDSGKNCSRESDSDE</sequence>
<accession>E6R3D4</accession>
<dbReference type="VEuPathDB" id="FungiDB:CGB_C4190C"/>
<evidence type="ECO:0000313" key="1">
    <source>
        <dbReference type="EMBL" id="ADV21046.1"/>
    </source>
</evidence>
<reference evidence="1 2" key="1">
    <citation type="journal article" date="2011" name="MBio">
        <title>Genome variation in Cryptococcus gattii, an emerging pathogen of immunocompetent hosts.</title>
        <authorList>
            <person name="D'Souza C.A."/>
            <person name="Kronstad J.W."/>
            <person name="Taylor G."/>
            <person name="Warren R."/>
            <person name="Yuen M."/>
            <person name="Hu G."/>
            <person name="Jung W.H."/>
            <person name="Sham A."/>
            <person name="Kidd S.E."/>
            <person name="Tangen K."/>
            <person name="Lee N."/>
            <person name="Zeilmaker T."/>
            <person name="Sawkins J."/>
            <person name="McVicker G."/>
            <person name="Shah S."/>
            <person name="Gnerre S."/>
            <person name="Griggs A."/>
            <person name="Zeng Q."/>
            <person name="Bartlett K."/>
            <person name="Li W."/>
            <person name="Wang X."/>
            <person name="Heitman J."/>
            <person name="Stajich J.E."/>
            <person name="Fraser J.A."/>
            <person name="Meyer W."/>
            <person name="Carter D."/>
            <person name="Schein J."/>
            <person name="Krzywinski M."/>
            <person name="Kwon-Chung K.J."/>
            <person name="Varma A."/>
            <person name="Wang J."/>
            <person name="Brunham R."/>
            <person name="Fyfe M."/>
            <person name="Ouellette B.F."/>
            <person name="Siddiqui A."/>
            <person name="Marra M."/>
            <person name="Jones S."/>
            <person name="Holt R."/>
            <person name="Birren B.W."/>
            <person name="Galagan J.E."/>
            <person name="Cuomo C.A."/>
        </authorList>
    </citation>
    <scope>NUCLEOTIDE SEQUENCE [LARGE SCALE GENOMIC DNA]</scope>
    <source>
        <strain evidence="2">WM276 / ATCC MYA-4071</strain>
    </source>
</reference>
<evidence type="ECO:0000313" key="2">
    <source>
        <dbReference type="Proteomes" id="UP000007805"/>
    </source>
</evidence>
<dbReference type="HOGENOM" id="CLU_1704161_0_0_1"/>
<name>E6R3D4_CRYGW</name>